<feature type="compositionally biased region" description="Polar residues" evidence="1">
    <location>
        <begin position="122"/>
        <end position="132"/>
    </location>
</feature>
<dbReference type="AlphaFoldDB" id="A0A2Z7AT73"/>
<gene>
    <name evidence="2" type="ORF">F511_36708</name>
</gene>
<organism evidence="2 3">
    <name type="scientific">Dorcoceras hygrometricum</name>
    <dbReference type="NCBI Taxonomy" id="472368"/>
    <lineage>
        <taxon>Eukaryota</taxon>
        <taxon>Viridiplantae</taxon>
        <taxon>Streptophyta</taxon>
        <taxon>Embryophyta</taxon>
        <taxon>Tracheophyta</taxon>
        <taxon>Spermatophyta</taxon>
        <taxon>Magnoliopsida</taxon>
        <taxon>eudicotyledons</taxon>
        <taxon>Gunneridae</taxon>
        <taxon>Pentapetalae</taxon>
        <taxon>asterids</taxon>
        <taxon>lamiids</taxon>
        <taxon>Lamiales</taxon>
        <taxon>Gesneriaceae</taxon>
        <taxon>Didymocarpoideae</taxon>
        <taxon>Trichosporeae</taxon>
        <taxon>Loxocarpinae</taxon>
        <taxon>Dorcoceras</taxon>
    </lineage>
</organism>
<evidence type="ECO:0000313" key="3">
    <source>
        <dbReference type="Proteomes" id="UP000250235"/>
    </source>
</evidence>
<feature type="region of interest" description="Disordered" evidence="1">
    <location>
        <begin position="1"/>
        <end position="75"/>
    </location>
</feature>
<proteinExistence type="predicted"/>
<accession>A0A2Z7AT73</accession>
<feature type="compositionally biased region" description="Polar residues" evidence="1">
    <location>
        <begin position="33"/>
        <end position="42"/>
    </location>
</feature>
<feature type="compositionally biased region" description="Basic and acidic residues" evidence="1">
    <location>
        <begin position="43"/>
        <end position="54"/>
    </location>
</feature>
<keyword evidence="3" id="KW-1185">Reference proteome</keyword>
<protein>
    <submittedName>
        <fullName evidence="2">Cylicin-2-like</fullName>
    </submittedName>
</protein>
<evidence type="ECO:0000256" key="1">
    <source>
        <dbReference type="SAM" id="MobiDB-lite"/>
    </source>
</evidence>
<sequence>MKSGKQVSLATVDRQSCPQPDSRHLRQPALEGLTNSVQTETPRQADRNKSDQRTRRWGGGTWATARPREGARGEGWPSGLWRLGYPRMRASGESSTTKHRLLHASGSHPIPPPNDPKRLAPTSFTRKPSLQTVGGGRSSIRSTTGNNLPLSICTIRSDGFCHGRNHLERLIGTSPTTLWTAATRRRYDGGVAAVRWRRKGAADWSMEARV</sequence>
<feature type="compositionally biased region" description="Polar residues" evidence="1">
    <location>
        <begin position="1"/>
        <end position="19"/>
    </location>
</feature>
<name>A0A2Z7AT73_9LAMI</name>
<evidence type="ECO:0000313" key="2">
    <source>
        <dbReference type="EMBL" id="KZV24586.1"/>
    </source>
</evidence>
<reference evidence="2 3" key="1">
    <citation type="journal article" date="2015" name="Proc. Natl. Acad. Sci. U.S.A.">
        <title>The resurrection genome of Boea hygrometrica: A blueprint for survival of dehydration.</title>
        <authorList>
            <person name="Xiao L."/>
            <person name="Yang G."/>
            <person name="Zhang L."/>
            <person name="Yang X."/>
            <person name="Zhao S."/>
            <person name="Ji Z."/>
            <person name="Zhou Q."/>
            <person name="Hu M."/>
            <person name="Wang Y."/>
            <person name="Chen M."/>
            <person name="Xu Y."/>
            <person name="Jin H."/>
            <person name="Xiao X."/>
            <person name="Hu G."/>
            <person name="Bao F."/>
            <person name="Hu Y."/>
            <person name="Wan P."/>
            <person name="Li L."/>
            <person name="Deng X."/>
            <person name="Kuang T."/>
            <person name="Xiang C."/>
            <person name="Zhu J.K."/>
            <person name="Oliver M.J."/>
            <person name="He Y."/>
        </authorList>
    </citation>
    <scope>NUCLEOTIDE SEQUENCE [LARGE SCALE GENOMIC DNA]</scope>
    <source>
        <strain evidence="3">cv. XS01</strain>
    </source>
</reference>
<dbReference type="Proteomes" id="UP000250235">
    <property type="component" value="Unassembled WGS sequence"/>
</dbReference>
<feature type="region of interest" description="Disordered" evidence="1">
    <location>
        <begin position="103"/>
        <end position="145"/>
    </location>
</feature>
<dbReference type="EMBL" id="KV012583">
    <property type="protein sequence ID" value="KZV24586.1"/>
    <property type="molecule type" value="Genomic_DNA"/>
</dbReference>